<keyword evidence="1" id="KW-0812">Transmembrane</keyword>
<keyword evidence="1" id="KW-0472">Membrane</keyword>
<dbReference type="Gene3D" id="3.90.550.10">
    <property type="entry name" value="Spore Coat Polysaccharide Biosynthesis Protein SpsA, Chain A"/>
    <property type="match status" value="1"/>
</dbReference>
<reference evidence="3 4" key="1">
    <citation type="submission" date="2020-03" db="EMBL/GenBank/DDBJ databases">
        <authorList>
            <person name="Sun Q."/>
        </authorList>
    </citation>
    <scope>NUCLEOTIDE SEQUENCE [LARGE SCALE GENOMIC DNA]</scope>
    <source>
        <strain evidence="3 4">JC162</strain>
    </source>
</reference>
<keyword evidence="1" id="KW-1133">Transmembrane helix</keyword>
<dbReference type="AlphaFoldDB" id="A0A848EBW6"/>
<dbReference type="InterPro" id="IPR029044">
    <property type="entry name" value="Nucleotide-diphossugar_trans"/>
</dbReference>
<dbReference type="CDD" id="cd04179">
    <property type="entry name" value="DPM_DPG-synthase_like"/>
    <property type="match status" value="1"/>
</dbReference>
<accession>A0A848EBW6</accession>
<organism evidence="3 4">
    <name type="scientific">Neoroseomonas marina</name>
    <dbReference type="NCBI Taxonomy" id="1232220"/>
    <lineage>
        <taxon>Bacteria</taxon>
        <taxon>Pseudomonadati</taxon>
        <taxon>Pseudomonadota</taxon>
        <taxon>Alphaproteobacteria</taxon>
        <taxon>Acetobacterales</taxon>
        <taxon>Acetobacteraceae</taxon>
        <taxon>Neoroseomonas</taxon>
    </lineage>
</organism>
<evidence type="ECO:0000313" key="4">
    <source>
        <dbReference type="Proteomes" id="UP000548582"/>
    </source>
</evidence>
<feature type="transmembrane region" description="Helical" evidence="1">
    <location>
        <begin position="264"/>
        <end position="290"/>
    </location>
</feature>
<dbReference type="InterPro" id="IPR001173">
    <property type="entry name" value="Glyco_trans_2-like"/>
</dbReference>
<dbReference type="Proteomes" id="UP000548582">
    <property type="component" value="Unassembled WGS sequence"/>
</dbReference>
<dbReference type="SUPFAM" id="SSF53448">
    <property type="entry name" value="Nucleotide-diphospho-sugar transferases"/>
    <property type="match status" value="1"/>
</dbReference>
<feature type="domain" description="Glycosyltransferase 2-like" evidence="2">
    <location>
        <begin position="8"/>
        <end position="141"/>
    </location>
</feature>
<keyword evidence="3" id="KW-0808">Transferase</keyword>
<keyword evidence="4" id="KW-1185">Reference proteome</keyword>
<dbReference type="EMBL" id="JABBKX010000002">
    <property type="protein sequence ID" value="NMJ40953.1"/>
    <property type="molecule type" value="Genomic_DNA"/>
</dbReference>
<dbReference type="Pfam" id="PF00535">
    <property type="entry name" value="Glycos_transf_2"/>
    <property type="match status" value="1"/>
</dbReference>
<protein>
    <submittedName>
        <fullName evidence="3">Glycosyltransferase</fullName>
    </submittedName>
</protein>
<gene>
    <name evidence="3" type="ORF">GWK16_06860</name>
</gene>
<evidence type="ECO:0000259" key="2">
    <source>
        <dbReference type="Pfam" id="PF00535"/>
    </source>
</evidence>
<dbReference type="RefSeq" id="WP_170053205.1">
    <property type="nucleotide sequence ID" value="NZ_JABBKX010000002.1"/>
</dbReference>
<dbReference type="InterPro" id="IPR050256">
    <property type="entry name" value="Glycosyltransferase_2"/>
</dbReference>
<dbReference type="PANTHER" id="PTHR48090:SF7">
    <property type="entry name" value="RFBJ PROTEIN"/>
    <property type="match status" value="1"/>
</dbReference>
<evidence type="ECO:0000256" key="1">
    <source>
        <dbReference type="SAM" id="Phobius"/>
    </source>
</evidence>
<comment type="caution">
    <text evidence="3">The sequence shown here is derived from an EMBL/GenBank/DDBJ whole genome shotgun (WGS) entry which is preliminary data.</text>
</comment>
<dbReference type="GO" id="GO:0016740">
    <property type="term" value="F:transferase activity"/>
    <property type="evidence" value="ECO:0007669"/>
    <property type="project" value="UniProtKB-KW"/>
</dbReference>
<proteinExistence type="predicted"/>
<feature type="transmembrane region" description="Helical" evidence="1">
    <location>
        <begin position="230"/>
        <end position="252"/>
    </location>
</feature>
<dbReference type="PANTHER" id="PTHR48090">
    <property type="entry name" value="UNDECAPRENYL-PHOSPHATE 4-DEOXY-4-FORMAMIDO-L-ARABINOSE TRANSFERASE-RELATED"/>
    <property type="match status" value="1"/>
</dbReference>
<sequence length="321" mass="34998">MTPARIAVLIPCYNEEVAIPRVVADFRAALPGATVYVYDNNSRDRTREVAAAAGAVVRREPLQGKGNVIRRMFADIEADAYVLVDGDDTYEAAAAAGMVEHLLADRLDMVTGLRVTDAEATAAYRPGHRFGNVALTGMVRWVFGDRTGDMLSGYRVFSRRFVKSFPALASGFETETEFTVHALELRLPVGEVRTRYKERPDGSVSKLSTWRDGMRILRTILLLVQRERPLAFFSIIGALLAAAAVGIALPLIPTYLETGLVPRFPTAILATGLGILASLAFTCGLILDNVTRGRQEARRMAYLAIPAWEPPAIPPARPTPG</sequence>
<name>A0A848EBW6_9PROT</name>
<evidence type="ECO:0000313" key="3">
    <source>
        <dbReference type="EMBL" id="NMJ40953.1"/>
    </source>
</evidence>